<sequence>MSTKKVSLNKLKQGETGTVVRLIGGHSFKSKLDALGIREGKKITKIGGMIMKGPVTVKVGNTRIAIGNGMADKIIVEIPE</sequence>
<dbReference type="InterPro" id="IPR053184">
    <property type="entry name" value="FeoA-like"/>
</dbReference>
<evidence type="ECO:0000256" key="1">
    <source>
        <dbReference type="ARBA" id="ARBA00023004"/>
    </source>
</evidence>
<evidence type="ECO:0000313" key="4">
    <source>
        <dbReference type="Proteomes" id="UP000000719"/>
    </source>
</evidence>
<organism evidence="3 4">
    <name type="scientific">Halothermothrix orenii (strain H 168 / OCM 544 / DSM 9562)</name>
    <dbReference type="NCBI Taxonomy" id="373903"/>
    <lineage>
        <taxon>Bacteria</taxon>
        <taxon>Bacillati</taxon>
        <taxon>Bacillota</taxon>
        <taxon>Clostridia</taxon>
        <taxon>Halanaerobiales</taxon>
        <taxon>Halothermotrichaceae</taxon>
        <taxon>Halothermothrix</taxon>
    </lineage>
</organism>
<reference evidence="3 4" key="1">
    <citation type="journal article" date="2009" name="PLoS ONE">
        <title>Genome analysis of the anaerobic thermohalophilic bacterium Halothermothrix orenii.</title>
        <authorList>
            <person name="Mavromatis K."/>
            <person name="Ivanova N."/>
            <person name="Anderson I."/>
            <person name="Lykidis A."/>
            <person name="Hooper S.D."/>
            <person name="Sun H."/>
            <person name="Kunin V."/>
            <person name="Lapidus A."/>
            <person name="Hugenholtz P."/>
            <person name="Patel B."/>
            <person name="Kyrpides N.C."/>
        </authorList>
    </citation>
    <scope>NUCLEOTIDE SEQUENCE [LARGE SCALE GENOMIC DNA]</scope>
    <source>
        <strain evidence="4">H 168 / OCM 544 / DSM 9562</strain>
    </source>
</reference>
<keyword evidence="1" id="KW-0408">Iron</keyword>
<dbReference type="EMBL" id="CP001098">
    <property type="protein sequence ID" value="ACL69264.1"/>
    <property type="molecule type" value="Genomic_DNA"/>
</dbReference>
<accession>B8D237</accession>
<dbReference type="SMART" id="SM00899">
    <property type="entry name" value="FeoA"/>
    <property type="match status" value="1"/>
</dbReference>
<dbReference type="InterPro" id="IPR038157">
    <property type="entry name" value="FeoA_core_dom"/>
</dbReference>
<dbReference type="SUPFAM" id="SSF50037">
    <property type="entry name" value="C-terminal domain of transcriptional repressors"/>
    <property type="match status" value="1"/>
</dbReference>
<dbReference type="Pfam" id="PF04023">
    <property type="entry name" value="FeoA"/>
    <property type="match status" value="1"/>
</dbReference>
<dbReference type="eggNOG" id="COG1918">
    <property type="taxonomic scope" value="Bacteria"/>
</dbReference>
<dbReference type="STRING" id="373903.Hore_05060"/>
<protein>
    <submittedName>
        <fullName evidence="3">FeoA family protein</fullName>
    </submittedName>
</protein>
<dbReference type="HOGENOM" id="CLU_150646_6_3_9"/>
<dbReference type="Gene3D" id="2.30.30.90">
    <property type="match status" value="1"/>
</dbReference>
<dbReference type="KEGG" id="hor:Hore_05060"/>
<dbReference type="RefSeq" id="WP_012635452.1">
    <property type="nucleotide sequence ID" value="NC_011899.1"/>
</dbReference>
<name>B8D237_HALOH</name>
<feature type="domain" description="Ferrous iron transporter FeoA-like" evidence="2">
    <location>
        <begin position="6"/>
        <end position="78"/>
    </location>
</feature>
<evidence type="ECO:0000313" key="3">
    <source>
        <dbReference type="EMBL" id="ACL69264.1"/>
    </source>
</evidence>
<dbReference type="AlphaFoldDB" id="B8D237"/>
<keyword evidence="4" id="KW-1185">Reference proteome</keyword>
<dbReference type="GO" id="GO:0046914">
    <property type="term" value="F:transition metal ion binding"/>
    <property type="evidence" value="ECO:0007669"/>
    <property type="project" value="InterPro"/>
</dbReference>
<gene>
    <name evidence="3" type="ordered locus">Hore_05060</name>
</gene>
<dbReference type="InterPro" id="IPR008988">
    <property type="entry name" value="Transcriptional_repressor_C"/>
</dbReference>
<evidence type="ECO:0000259" key="2">
    <source>
        <dbReference type="SMART" id="SM00899"/>
    </source>
</evidence>
<proteinExistence type="predicted"/>
<dbReference type="PANTHER" id="PTHR43151:SF1">
    <property type="entry name" value="SSR2333 PROTEIN"/>
    <property type="match status" value="1"/>
</dbReference>
<dbReference type="InterPro" id="IPR007167">
    <property type="entry name" value="Fe-transptr_FeoA-like"/>
</dbReference>
<dbReference type="PANTHER" id="PTHR43151">
    <property type="entry name" value="FEOA FAMILY PROTEIN"/>
    <property type="match status" value="1"/>
</dbReference>
<dbReference type="Proteomes" id="UP000000719">
    <property type="component" value="Chromosome"/>
</dbReference>